<organism evidence="5 6">
    <name type="scientific">Apilactobacillus micheneri</name>
    <dbReference type="NCBI Taxonomy" id="1899430"/>
    <lineage>
        <taxon>Bacteria</taxon>
        <taxon>Bacillati</taxon>
        <taxon>Bacillota</taxon>
        <taxon>Bacilli</taxon>
        <taxon>Lactobacillales</taxon>
        <taxon>Lactobacillaceae</taxon>
        <taxon>Apilactobacillus</taxon>
    </lineage>
</organism>
<dbReference type="GO" id="GO:0012505">
    <property type="term" value="C:endomembrane system"/>
    <property type="evidence" value="ECO:0007669"/>
    <property type="project" value="UniProtKB-ARBA"/>
</dbReference>
<keyword evidence="4" id="KW-0472">Membrane</keyword>
<comment type="caution">
    <text evidence="5">The sequence shown here is derived from an EMBL/GenBank/DDBJ whole genome shotgun (WGS) entry which is preliminary data.</text>
</comment>
<sequence length="230" mass="26466">MALTTAEMYFLITSKSKDSRVMLKNIRSRAYLVDSCLIDLAAADVISIGADNKIKISNNLPHQLYFLNSFMDLIERNKDSDVDTVIAKLLQNIDVMKHTYMALGEQFAEYGHVVEKKKGLLHKVRTFVPKHQTNQEIIDQISSQMLGTAPMSVNVFCLTEILNVSRQLKLCFRNRERRAIIKRMNRLETHDEYLQIQELIRDFGDHMQRVSNLVAKESPASYNTKSQTII</sequence>
<evidence type="ECO:0000313" key="6">
    <source>
        <dbReference type="Proteomes" id="UP000784700"/>
    </source>
</evidence>
<comment type="subcellular location">
    <subcellularLocation>
        <location evidence="1">Golgi apparatus membrane</location>
        <topology evidence="1">Peripheral membrane protein</topology>
        <orientation evidence="1">Cytoplasmic side</orientation>
    </subcellularLocation>
</comment>
<dbReference type="OrthoDB" id="2314846at2"/>
<dbReference type="RefSeq" id="WP_108983041.1">
    <property type="nucleotide sequence ID" value="NZ_BAABXB010000152.1"/>
</dbReference>
<dbReference type="Gene3D" id="1.10.3630.10">
    <property type="entry name" value="yeast vps74-n-term truncation variant domain like"/>
    <property type="match status" value="1"/>
</dbReference>
<dbReference type="GeneID" id="58108284"/>
<dbReference type="Pfam" id="PF05719">
    <property type="entry name" value="GPP34"/>
    <property type="match status" value="1"/>
</dbReference>
<evidence type="ECO:0000256" key="3">
    <source>
        <dbReference type="ARBA" id="ARBA00023121"/>
    </source>
</evidence>
<evidence type="ECO:0000256" key="2">
    <source>
        <dbReference type="ARBA" id="ARBA00023034"/>
    </source>
</evidence>
<evidence type="ECO:0000256" key="4">
    <source>
        <dbReference type="ARBA" id="ARBA00023136"/>
    </source>
</evidence>
<dbReference type="GO" id="GO:0005737">
    <property type="term" value="C:cytoplasm"/>
    <property type="evidence" value="ECO:0007669"/>
    <property type="project" value="UniProtKB-ARBA"/>
</dbReference>
<dbReference type="AlphaFoldDB" id="A0A2S2JLT0"/>
<dbReference type="InterPro" id="IPR008628">
    <property type="entry name" value="GPP34-like"/>
</dbReference>
<evidence type="ECO:0000256" key="1">
    <source>
        <dbReference type="ARBA" id="ARBA00004255"/>
    </source>
</evidence>
<keyword evidence="2" id="KW-0333">Golgi apparatus</keyword>
<gene>
    <name evidence="5" type="ORF">DY130_06305</name>
</gene>
<keyword evidence="3" id="KW-0446">Lipid-binding</keyword>
<reference evidence="5" key="1">
    <citation type="submission" date="2018-08" db="EMBL/GenBank/DDBJ databases">
        <title>Comparative genomics of wild bee and flower associated Lactobacillus reveals potential adaptation to the bee host.</title>
        <authorList>
            <person name="Vuong H.Q."/>
            <person name="Mcfrederick Q.S."/>
        </authorList>
    </citation>
    <scope>NUCLEOTIDE SEQUENCE</scope>
    <source>
        <strain evidence="5">HV_63</strain>
    </source>
</reference>
<accession>A0A2S2JLT0</accession>
<dbReference type="EMBL" id="QUBG01000007">
    <property type="protein sequence ID" value="TPR43093.1"/>
    <property type="molecule type" value="Genomic_DNA"/>
</dbReference>
<evidence type="ECO:0000313" key="5">
    <source>
        <dbReference type="EMBL" id="TPR43093.1"/>
    </source>
</evidence>
<dbReference type="InterPro" id="IPR038261">
    <property type="entry name" value="GPP34-like_sf"/>
</dbReference>
<name>A0A2S2JLT0_9LACO</name>
<proteinExistence type="predicted"/>
<dbReference type="GO" id="GO:0070273">
    <property type="term" value="F:phosphatidylinositol-4-phosphate binding"/>
    <property type="evidence" value="ECO:0007669"/>
    <property type="project" value="InterPro"/>
</dbReference>
<dbReference type="Proteomes" id="UP000784700">
    <property type="component" value="Unassembled WGS sequence"/>
</dbReference>
<protein>
    <submittedName>
        <fullName evidence="5">Uncharacterized protein</fullName>
    </submittedName>
</protein>